<dbReference type="Proteomes" id="UP000237105">
    <property type="component" value="Unassembled WGS sequence"/>
</dbReference>
<name>A0A2P5B200_PARAD</name>
<sequence length="63" mass="7125">MQIQPTLVRMTSNIISTCFAKKNLRIVIQDTVRQSPKRCSLPMVDTPSRHGIRPRKMMTAAAV</sequence>
<gene>
    <name evidence="2" type="ORF">PanWU01x14_279170</name>
</gene>
<organism evidence="2 3">
    <name type="scientific">Parasponia andersonii</name>
    <name type="common">Sponia andersonii</name>
    <dbReference type="NCBI Taxonomy" id="3476"/>
    <lineage>
        <taxon>Eukaryota</taxon>
        <taxon>Viridiplantae</taxon>
        <taxon>Streptophyta</taxon>
        <taxon>Embryophyta</taxon>
        <taxon>Tracheophyta</taxon>
        <taxon>Spermatophyta</taxon>
        <taxon>Magnoliopsida</taxon>
        <taxon>eudicotyledons</taxon>
        <taxon>Gunneridae</taxon>
        <taxon>Pentapetalae</taxon>
        <taxon>rosids</taxon>
        <taxon>fabids</taxon>
        <taxon>Rosales</taxon>
        <taxon>Cannabaceae</taxon>
        <taxon>Parasponia</taxon>
    </lineage>
</organism>
<reference evidence="3" key="1">
    <citation type="submission" date="2016-06" db="EMBL/GenBank/DDBJ databases">
        <title>Parallel loss of symbiosis genes in relatives of nitrogen-fixing non-legume Parasponia.</title>
        <authorList>
            <person name="Van Velzen R."/>
            <person name="Holmer R."/>
            <person name="Bu F."/>
            <person name="Rutten L."/>
            <person name="Van Zeijl A."/>
            <person name="Liu W."/>
            <person name="Santuari L."/>
            <person name="Cao Q."/>
            <person name="Sharma T."/>
            <person name="Shen D."/>
            <person name="Roswanjaya Y."/>
            <person name="Wardhani T."/>
            <person name="Kalhor M.S."/>
            <person name="Jansen J."/>
            <person name="Van den Hoogen J."/>
            <person name="Gungor B."/>
            <person name="Hartog M."/>
            <person name="Hontelez J."/>
            <person name="Verver J."/>
            <person name="Yang W.-C."/>
            <person name="Schijlen E."/>
            <person name="Repin R."/>
            <person name="Schilthuizen M."/>
            <person name="Schranz E."/>
            <person name="Heidstra R."/>
            <person name="Miyata K."/>
            <person name="Fedorova E."/>
            <person name="Kohlen W."/>
            <person name="Bisseling T."/>
            <person name="Smit S."/>
            <person name="Geurts R."/>
        </authorList>
    </citation>
    <scope>NUCLEOTIDE SEQUENCE [LARGE SCALE GENOMIC DNA]</scope>
    <source>
        <strain evidence="3">cv. WU1-14</strain>
    </source>
</reference>
<evidence type="ECO:0000256" key="1">
    <source>
        <dbReference type="SAM" id="MobiDB-lite"/>
    </source>
</evidence>
<evidence type="ECO:0000313" key="2">
    <source>
        <dbReference type="EMBL" id="PON42791.1"/>
    </source>
</evidence>
<comment type="caution">
    <text evidence="2">The sequence shown here is derived from an EMBL/GenBank/DDBJ whole genome shotgun (WGS) entry which is preliminary data.</text>
</comment>
<dbReference type="AlphaFoldDB" id="A0A2P5B200"/>
<dbReference type="EMBL" id="JXTB01000383">
    <property type="protein sequence ID" value="PON42791.1"/>
    <property type="molecule type" value="Genomic_DNA"/>
</dbReference>
<feature type="region of interest" description="Disordered" evidence="1">
    <location>
        <begin position="38"/>
        <end position="63"/>
    </location>
</feature>
<keyword evidence="3" id="KW-1185">Reference proteome</keyword>
<accession>A0A2P5B200</accession>
<evidence type="ECO:0000313" key="3">
    <source>
        <dbReference type="Proteomes" id="UP000237105"/>
    </source>
</evidence>
<proteinExistence type="predicted"/>
<protein>
    <submittedName>
        <fullName evidence="2">Uncharacterized protein</fullName>
    </submittedName>
</protein>
<dbReference type="OrthoDB" id="10343004at2759"/>